<reference evidence="2" key="1">
    <citation type="submission" date="2015-04" db="UniProtKB">
        <authorList>
            <consortium name="EnsemblPlants"/>
        </authorList>
    </citation>
    <scope>IDENTIFICATION</scope>
</reference>
<feature type="compositionally biased region" description="Basic residues" evidence="1">
    <location>
        <begin position="68"/>
        <end position="82"/>
    </location>
</feature>
<dbReference type="Proteomes" id="UP000026961">
    <property type="component" value="Chromosome 10"/>
</dbReference>
<protein>
    <submittedName>
        <fullName evidence="2">Uncharacterized protein</fullName>
    </submittedName>
</protein>
<reference evidence="2" key="2">
    <citation type="submission" date="2018-05" db="EMBL/GenBank/DDBJ databases">
        <title>OgluRS3 (Oryza glumaepatula Reference Sequence Version 3).</title>
        <authorList>
            <person name="Zhang J."/>
            <person name="Kudrna D."/>
            <person name="Lee S."/>
            <person name="Talag J."/>
            <person name="Welchert J."/>
            <person name="Wing R.A."/>
        </authorList>
    </citation>
    <scope>NUCLEOTIDE SEQUENCE [LARGE SCALE GENOMIC DNA]</scope>
</reference>
<keyword evidence="3" id="KW-1185">Reference proteome</keyword>
<organism evidence="2">
    <name type="scientific">Oryza glumipatula</name>
    <dbReference type="NCBI Taxonomy" id="40148"/>
    <lineage>
        <taxon>Eukaryota</taxon>
        <taxon>Viridiplantae</taxon>
        <taxon>Streptophyta</taxon>
        <taxon>Embryophyta</taxon>
        <taxon>Tracheophyta</taxon>
        <taxon>Spermatophyta</taxon>
        <taxon>Magnoliopsida</taxon>
        <taxon>Liliopsida</taxon>
        <taxon>Poales</taxon>
        <taxon>Poaceae</taxon>
        <taxon>BOP clade</taxon>
        <taxon>Oryzoideae</taxon>
        <taxon>Oryzeae</taxon>
        <taxon>Oryzinae</taxon>
        <taxon>Oryza</taxon>
    </lineage>
</organism>
<name>A0A0E0BAG6_9ORYZ</name>
<sequence length="136" mass="14753">MAVHRGEGRLGHGGGDVKKRMTAPALCSDWSARAACARGGCRRVGRQRRRVTARRRLAVVSKAAVTAARRRGARRRRRRIGKGRAAAAPTGREEAAQSWASWAVRQLGCGPGREGKGRKKEDGPNEGISARRNSNF</sequence>
<dbReference type="EnsemblPlants" id="OGLUM10G09670.1">
    <property type="protein sequence ID" value="OGLUM10G09670.1"/>
    <property type="gene ID" value="OGLUM10G09670"/>
</dbReference>
<feature type="compositionally biased region" description="Basic and acidic residues" evidence="1">
    <location>
        <begin position="113"/>
        <end position="123"/>
    </location>
</feature>
<dbReference type="Gramene" id="OGLUM10G09670.1">
    <property type="protein sequence ID" value="OGLUM10G09670.1"/>
    <property type="gene ID" value="OGLUM10G09670"/>
</dbReference>
<dbReference type="HOGENOM" id="CLU_1910031_0_0_1"/>
<feature type="region of interest" description="Disordered" evidence="1">
    <location>
        <begin position="68"/>
        <end position="136"/>
    </location>
</feature>
<dbReference type="AlphaFoldDB" id="A0A0E0BAG6"/>
<evidence type="ECO:0000313" key="2">
    <source>
        <dbReference type="EnsemblPlants" id="OGLUM10G09670.1"/>
    </source>
</evidence>
<evidence type="ECO:0000313" key="3">
    <source>
        <dbReference type="Proteomes" id="UP000026961"/>
    </source>
</evidence>
<proteinExistence type="predicted"/>
<evidence type="ECO:0000256" key="1">
    <source>
        <dbReference type="SAM" id="MobiDB-lite"/>
    </source>
</evidence>
<accession>A0A0E0BAG6</accession>